<dbReference type="AlphaFoldDB" id="A0A6V7NXN9"/>
<dbReference type="Gene3D" id="2.40.70.10">
    <property type="entry name" value="Acid Proteases"/>
    <property type="match status" value="1"/>
</dbReference>
<dbReference type="InterPro" id="IPR021109">
    <property type="entry name" value="Peptidase_aspartic_dom_sf"/>
</dbReference>
<dbReference type="EMBL" id="LR862143">
    <property type="protein sequence ID" value="CAD1823317.1"/>
    <property type="molecule type" value="Genomic_DNA"/>
</dbReference>
<evidence type="ECO:0000313" key="1">
    <source>
        <dbReference type="EMBL" id="CAD1823317.1"/>
    </source>
</evidence>
<gene>
    <name evidence="1" type="ORF">CB5_LOCUS6528</name>
</gene>
<organism evidence="1">
    <name type="scientific">Ananas comosus var. bracteatus</name>
    <name type="common">red pineapple</name>
    <dbReference type="NCBI Taxonomy" id="296719"/>
    <lineage>
        <taxon>Eukaryota</taxon>
        <taxon>Viridiplantae</taxon>
        <taxon>Streptophyta</taxon>
        <taxon>Embryophyta</taxon>
        <taxon>Tracheophyta</taxon>
        <taxon>Spermatophyta</taxon>
        <taxon>Magnoliopsida</taxon>
        <taxon>Liliopsida</taxon>
        <taxon>Poales</taxon>
        <taxon>Bromeliaceae</taxon>
        <taxon>Bromelioideae</taxon>
        <taxon>Ananas</taxon>
    </lineage>
</organism>
<reference evidence="1" key="1">
    <citation type="submission" date="2020-07" db="EMBL/GenBank/DDBJ databases">
        <authorList>
            <person name="Lin J."/>
        </authorList>
    </citation>
    <scope>NUCLEOTIDE SEQUENCE</scope>
</reference>
<protein>
    <submittedName>
        <fullName evidence="1">Uncharacterized protein</fullName>
    </submittedName>
</protein>
<sequence length="112" mass="12788">MQGQGFKANLRVIRLDGSSMVLGIDWLKSYGKVTFDFQQNSITIIKESQPLVLKGISEGTKLKVITARQWYQEFQLGECCILSQSPVLTKGEVEQELLPKLRGILEQYSRYF</sequence>
<accession>A0A6V7NXN9</accession>
<proteinExistence type="predicted"/>
<name>A0A6V7NXN9_ANACO</name>